<comment type="catalytic activity">
    <reaction evidence="14">
        <text>a di-trans,poly-cis-dolichyl beta-D-mannosyl phosphate + L-threonyl-[protein] = 3-O-(alpha-D-mannosyl)-L-threonyl-[protein] + a di-trans,poly-cis-dolichyl phosphate + H(+)</text>
        <dbReference type="Rhea" id="RHEA:53396"/>
        <dbReference type="Rhea" id="RHEA-COMP:11060"/>
        <dbReference type="Rhea" id="RHEA-COMP:13547"/>
        <dbReference type="Rhea" id="RHEA-COMP:19498"/>
        <dbReference type="Rhea" id="RHEA-COMP:19501"/>
        <dbReference type="ChEBI" id="CHEBI:15378"/>
        <dbReference type="ChEBI" id="CHEBI:30013"/>
        <dbReference type="ChEBI" id="CHEBI:57683"/>
        <dbReference type="ChEBI" id="CHEBI:58211"/>
        <dbReference type="ChEBI" id="CHEBI:137323"/>
        <dbReference type="EC" id="2.4.1.109"/>
    </reaction>
</comment>
<feature type="repeat" description="TPR" evidence="16">
    <location>
        <begin position="490"/>
        <end position="523"/>
    </location>
</feature>
<feature type="transmembrane region" description="Helical" evidence="17">
    <location>
        <begin position="244"/>
        <end position="264"/>
    </location>
</feature>
<dbReference type="PANTHER" id="PTHR44227:SF3">
    <property type="entry name" value="PROTEIN O-MANNOSYL-TRANSFERASE TMTC4"/>
    <property type="match status" value="1"/>
</dbReference>
<dbReference type="InterPro" id="IPR019734">
    <property type="entry name" value="TPR_rpt"/>
</dbReference>
<evidence type="ECO:0000256" key="10">
    <source>
        <dbReference type="ARBA" id="ARBA00022803"/>
    </source>
</evidence>
<feature type="transmembrane region" description="Helical" evidence="17">
    <location>
        <begin position="156"/>
        <end position="174"/>
    </location>
</feature>
<comment type="catalytic activity">
    <reaction evidence="15">
        <text>a di-trans,poly-cis-dolichyl beta-D-mannosyl phosphate + L-seryl-[protein] = 3-O-(alpha-D-mannosyl)-L-seryl-[protein] + a di-trans,poly-cis-dolichyl phosphate + H(+)</text>
        <dbReference type="Rhea" id="RHEA:17377"/>
        <dbReference type="Rhea" id="RHEA-COMP:9863"/>
        <dbReference type="Rhea" id="RHEA-COMP:13546"/>
        <dbReference type="Rhea" id="RHEA-COMP:19498"/>
        <dbReference type="Rhea" id="RHEA-COMP:19501"/>
        <dbReference type="ChEBI" id="CHEBI:15378"/>
        <dbReference type="ChEBI" id="CHEBI:29999"/>
        <dbReference type="ChEBI" id="CHEBI:57683"/>
        <dbReference type="ChEBI" id="CHEBI:58211"/>
        <dbReference type="ChEBI" id="CHEBI:137321"/>
        <dbReference type="EC" id="2.4.1.109"/>
    </reaction>
</comment>
<organism evidence="19">
    <name type="scientific">Menopon gallinae</name>
    <name type="common">poultry shaft louse</name>
    <dbReference type="NCBI Taxonomy" id="328185"/>
    <lineage>
        <taxon>Eukaryota</taxon>
        <taxon>Metazoa</taxon>
        <taxon>Ecdysozoa</taxon>
        <taxon>Arthropoda</taxon>
        <taxon>Hexapoda</taxon>
        <taxon>Insecta</taxon>
        <taxon>Pterygota</taxon>
        <taxon>Neoptera</taxon>
        <taxon>Paraneoptera</taxon>
        <taxon>Psocodea</taxon>
        <taxon>Troctomorpha</taxon>
        <taxon>Phthiraptera</taxon>
        <taxon>Amblycera</taxon>
        <taxon>Menoponidae</taxon>
        <taxon>Menopon</taxon>
    </lineage>
</organism>
<evidence type="ECO:0000256" key="16">
    <source>
        <dbReference type="PROSITE-ProRule" id="PRU00339"/>
    </source>
</evidence>
<dbReference type="SUPFAM" id="SSF48452">
    <property type="entry name" value="TPR-like"/>
    <property type="match status" value="2"/>
</dbReference>
<dbReference type="EMBL" id="JARGDH010000001">
    <property type="protein sequence ID" value="KAL0281153.1"/>
    <property type="molecule type" value="Genomic_DNA"/>
</dbReference>
<dbReference type="PROSITE" id="PS51257">
    <property type="entry name" value="PROKAR_LIPOPROTEIN"/>
    <property type="match status" value="1"/>
</dbReference>
<evidence type="ECO:0000256" key="4">
    <source>
        <dbReference type="ARBA" id="ARBA00004922"/>
    </source>
</evidence>
<dbReference type="PROSITE" id="PS50293">
    <property type="entry name" value="TPR_REGION"/>
    <property type="match status" value="2"/>
</dbReference>
<dbReference type="Gene3D" id="1.25.40.10">
    <property type="entry name" value="Tetratricopeptide repeat domain"/>
    <property type="match status" value="3"/>
</dbReference>
<feature type="repeat" description="TPR" evidence="16">
    <location>
        <begin position="558"/>
        <end position="591"/>
    </location>
</feature>
<dbReference type="PROSITE" id="PS50005">
    <property type="entry name" value="TPR"/>
    <property type="match status" value="6"/>
</dbReference>
<evidence type="ECO:0000256" key="15">
    <source>
        <dbReference type="ARBA" id="ARBA00045102"/>
    </source>
</evidence>
<proteinExistence type="inferred from homology"/>
<dbReference type="Pfam" id="PF08409">
    <property type="entry name" value="TMTC_DUF1736"/>
    <property type="match status" value="1"/>
</dbReference>
<accession>A0AAW2IHB2</accession>
<evidence type="ECO:0000259" key="18">
    <source>
        <dbReference type="Pfam" id="PF08409"/>
    </source>
</evidence>
<keyword evidence="11" id="KW-0256">Endoplasmic reticulum</keyword>
<dbReference type="GO" id="GO:0030968">
    <property type="term" value="P:endoplasmic reticulum unfolded protein response"/>
    <property type="evidence" value="ECO:0007669"/>
    <property type="project" value="TreeGrafter"/>
</dbReference>
<protein>
    <recommendedName>
        <fullName evidence="6">dolichyl-phosphate-mannose--protein mannosyltransferase</fullName>
        <ecNumber evidence="6">2.4.1.109</ecNumber>
    </recommendedName>
</protein>
<dbReference type="Pfam" id="PF14559">
    <property type="entry name" value="TPR_19"/>
    <property type="match status" value="1"/>
</dbReference>
<comment type="similarity">
    <text evidence="5">Belongs to the TMTC family.</text>
</comment>
<evidence type="ECO:0000256" key="13">
    <source>
        <dbReference type="ARBA" id="ARBA00023136"/>
    </source>
</evidence>
<reference evidence="19" key="1">
    <citation type="journal article" date="2024" name="Gigascience">
        <title>Chromosome-level genome of the poultry shaft louse Menopon gallinae provides insight into the host-switching and adaptive evolution of parasitic lice.</title>
        <authorList>
            <person name="Xu Y."/>
            <person name="Ma L."/>
            <person name="Liu S."/>
            <person name="Liang Y."/>
            <person name="Liu Q."/>
            <person name="He Z."/>
            <person name="Tian L."/>
            <person name="Duan Y."/>
            <person name="Cai W."/>
            <person name="Li H."/>
            <person name="Song F."/>
        </authorList>
    </citation>
    <scope>NUCLEOTIDE SEQUENCE</scope>
    <source>
        <strain evidence="19">Cailab_2023a</strain>
    </source>
</reference>
<keyword evidence="12 17" id="KW-1133">Transmembrane helix</keyword>
<dbReference type="InterPro" id="IPR013618">
    <property type="entry name" value="TMTC_DUF1736"/>
</dbReference>
<dbReference type="GO" id="GO:0004169">
    <property type="term" value="F:dolichyl-phosphate-mannose-protein mannosyltransferase activity"/>
    <property type="evidence" value="ECO:0007669"/>
    <property type="project" value="UniProtKB-EC"/>
</dbReference>
<dbReference type="EC" id="2.4.1.109" evidence="6"/>
<feature type="transmembrane region" description="Helical" evidence="17">
    <location>
        <begin position="328"/>
        <end position="346"/>
    </location>
</feature>
<keyword evidence="9" id="KW-0677">Repeat</keyword>
<feature type="repeat" description="TPR" evidence="16">
    <location>
        <begin position="456"/>
        <end position="489"/>
    </location>
</feature>
<comment type="pathway">
    <text evidence="4">Protein modification; protein glycosylation.</text>
</comment>
<feature type="transmembrane region" description="Helical" evidence="17">
    <location>
        <begin position="12"/>
        <end position="31"/>
    </location>
</feature>
<feature type="transmembrane region" description="Helical" evidence="17">
    <location>
        <begin position="358"/>
        <end position="380"/>
    </location>
</feature>
<evidence type="ECO:0000256" key="2">
    <source>
        <dbReference type="ARBA" id="ARBA00004141"/>
    </source>
</evidence>
<feature type="transmembrane region" description="Helical" evidence="17">
    <location>
        <begin position="386"/>
        <end position="405"/>
    </location>
</feature>
<dbReference type="Pfam" id="PF00515">
    <property type="entry name" value="TPR_1"/>
    <property type="match status" value="2"/>
</dbReference>
<evidence type="ECO:0000313" key="19">
    <source>
        <dbReference type="EMBL" id="KAL0281153.1"/>
    </source>
</evidence>
<keyword evidence="7" id="KW-0808">Transferase</keyword>
<feature type="domain" description="DUF1736" evidence="18">
    <location>
        <begin position="267"/>
        <end position="338"/>
    </location>
</feature>
<name>A0AAW2IHB2_9NEOP</name>
<dbReference type="AlphaFoldDB" id="A0AAW2IHB2"/>
<evidence type="ECO:0000256" key="11">
    <source>
        <dbReference type="ARBA" id="ARBA00022824"/>
    </source>
</evidence>
<evidence type="ECO:0000256" key="8">
    <source>
        <dbReference type="ARBA" id="ARBA00022692"/>
    </source>
</evidence>
<dbReference type="SMART" id="SM00028">
    <property type="entry name" value="TPR"/>
    <property type="match status" value="7"/>
</dbReference>
<sequence>MDLFRKSNKYTFLGYIIISSLATASCLSSLFGDFVFDDTEVILNNDDILPSTPLSNIFLHDYWGSSIRHNLSHKSYRPLTILTFRINYILSGGLKSWSFHLVNIILHVVISNLSWSVFSKILGKGRNDTAFFGAVLFSVHPIHSEAICGIVGRADLLAALFFFLSFLTFTKAVARETNGWPWTLLSVVLATVSMFCKEQGITVIGILIIYDILFTLKVDFYKLVTSWSYISLKVKTVPNIFTFIIRQFILISSAGALILFRYYLMDFQSPPFQVLDNPASFEKDWLTRVLSYNYIFCLNIWLLLCPDWLCFDWSMGCIPIVNIIDKRIFFVLLFWVLFGFIIWKGLTTKNFRKQRDILMSVSLIVIPFLPASNLFFRVGFVLAERVLYIPSAGLCLLVVCGIEVLTKHFPLNKSDINLGFSLLIIVFLTRSHERSVEWVSEESLFNSGLSVCPLNAKVHYNVAISALSNGNTTKAVAEYREAIRLYPDYYQALNNLANILKNEGKLEEAEAMLEKALSINQEFPAAWMNLGVVLAQKKQFQRAEESYLKALTYRKKFPDCYYNLGKLYLEQNRLDEAEKSWRIAIKLKPTFTIAWNNLIILTSQEGNHSLAVTLAEEALKLLPDEPSIHFNMANALGKLGEFPDSERHFLRAIQLKSDNPQFHVNLGVLYHRWKKYRKAEEYYKRALKLKPNFKAAKDNYDLLKNIIEKDRKNE</sequence>
<feature type="repeat" description="TPR" evidence="16">
    <location>
        <begin position="660"/>
        <end position="693"/>
    </location>
</feature>
<comment type="subcellular location">
    <subcellularLocation>
        <location evidence="3">Endoplasmic reticulum</location>
    </subcellularLocation>
    <subcellularLocation>
        <location evidence="2">Membrane</location>
        <topology evidence="2">Multi-pass membrane protein</topology>
    </subcellularLocation>
</comment>
<dbReference type="PANTHER" id="PTHR44227">
    <property type="match status" value="1"/>
</dbReference>
<feature type="transmembrane region" description="Helical" evidence="17">
    <location>
        <begin position="97"/>
        <end position="118"/>
    </location>
</feature>
<dbReference type="GO" id="GO:0005783">
    <property type="term" value="C:endoplasmic reticulum"/>
    <property type="evidence" value="ECO:0007669"/>
    <property type="project" value="UniProtKB-SubCell"/>
</dbReference>
<evidence type="ECO:0000256" key="7">
    <source>
        <dbReference type="ARBA" id="ARBA00022679"/>
    </source>
</evidence>
<feature type="transmembrane region" description="Helical" evidence="17">
    <location>
        <begin position="285"/>
        <end position="304"/>
    </location>
</feature>
<feature type="repeat" description="TPR" evidence="16">
    <location>
        <begin position="626"/>
        <end position="659"/>
    </location>
</feature>
<dbReference type="InterPro" id="IPR011990">
    <property type="entry name" value="TPR-like_helical_dom_sf"/>
</dbReference>
<evidence type="ECO:0000256" key="6">
    <source>
        <dbReference type="ARBA" id="ARBA00012839"/>
    </source>
</evidence>
<keyword evidence="8 17" id="KW-0812">Transmembrane</keyword>
<evidence type="ECO:0000256" key="9">
    <source>
        <dbReference type="ARBA" id="ARBA00022737"/>
    </source>
</evidence>
<evidence type="ECO:0000256" key="14">
    <source>
        <dbReference type="ARBA" id="ARBA00045085"/>
    </source>
</evidence>
<keyword evidence="13 17" id="KW-0472">Membrane</keyword>
<comment type="function">
    <text evidence="1">Transfers mannosyl residues to the hydroxyl group of serine or threonine residues.</text>
</comment>
<evidence type="ECO:0000256" key="5">
    <source>
        <dbReference type="ARBA" id="ARBA00007882"/>
    </source>
</evidence>
<evidence type="ECO:0000256" key="3">
    <source>
        <dbReference type="ARBA" id="ARBA00004240"/>
    </source>
</evidence>
<feature type="repeat" description="TPR" evidence="16">
    <location>
        <begin position="524"/>
        <end position="557"/>
    </location>
</feature>
<dbReference type="InterPro" id="IPR052346">
    <property type="entry name" value="O-mannosyl-transferase_TMTC"/>
</dbReference>
<evidence type="ECO:0000256" key="12">
    <source>
        <dbReference type="ARBA" id="ARBA00022989"/>
    </source>
</evidence>
<comment type="caution">
    <text evidence="19">The sequence shown here is derived from an EMBL/GenBank/DDBJ whole genome shotgun (WGS) entry which is preliminary data.</text>
</comment>
<evidence type="ECO:0000256" key="17">
    <source>
        <dbReference type="SAM" id="Phobius"/>
    </source>
</evidence>
<gene>
    <name evidence="19" type="ORF">PYX00_002225</name>
</gene>
<evidence type="ECO:0000256" key="1">
    <source>
        <dbReference type="ARBA" id="ARBA00003582"/>
    </source>
</evidence>
<keyword evidence="10 16" id="KW-0802">TPR repeat</keyword>
<dbReference type="GO" id="GO:0016020">
    <property type="term" value="C:membrane"/>
    <property type="evidence" value="ECO:0007669"/>
    <property type="project" value="UniProtKB-SubCell"/>
</dbReference>